<name>A0ACC1M7L3_9FUNG</name>
<keyword evidence="2" id="KW-1185">Reference proteome</keyword>
<dbReference type="Proteomes" id="UP001139981">
    <property type="component" value="Unassembled WGS sequence"/>
</dbReference>
<comment type="caution">
    <text evidence="1">The sequence shown here is derived from an EMBL/GenBank/DDBJ whole genome shotgun (WGS) entry which is preliminary data.</text>
</comment>
<gene>
    <name evidence="1" type="ORF">IWW38_001291</name>
</gene>
<sequence length="171" mass="18005">MPSAAKDDSHDDTNATASDIEPCALPDRTGWQNGRAQRVRALEAALEAATSRQTQAKKKPPHSGQDPDYGTMLHSDSDSDSDSETRGADPDSDAASCTSSVLYSEGQPLLCTYQPPASLGASAAPSSSYGLLRPAAPVKTPETYLSWDLRLRSSLQRVCAIGCCCSGSPEN</sequence>
<evidence type="ECO:0000313" key="2">
    <source>
        <dbReference type="Proteomes" id="UP001139981"/>
    </source>
</evidence>
<dbReference type="EMBL" id="JANBVB010000052">
    <property type="protein sequence ID" value="KAJ2898681.1"/>
    <property type="molecule type" value="Genomic_DNA"/>
</dbReference>
<proteinExistence type="predicted"/>
<reference evidence="1" key="1">
    <citation type="submission" date="2022-07" db="EMBL/GenBank/DDBJ databases">
        <title>Phylogenomic reconstructions and comparative analyses of Kickxellomycotina fungi.</title>
        <authorList>
            <person name="Reynolds N.K."/>
            <person name="Stajich J.E."/>
            <person name="Barry K."/>
            <person name="Grigoriev I.V."/>
            <person name="Crous P."/>
            <person name="Smith M.E."/>
        </authorList>
    </citation>
    <scope>NUCLEOTIDE SEQUENCE</scope>
    <source>
        <strain evidence="1">CBS 190363</strain>
    </source>
</reference>
<accession>A0ACC1M7L3</accession>
<evidence type="ECO:0000313" key="1">
    <source>
        <dbReference type="EMBL" id="KAJ2898681.1"/>
    </source>
</evidence>
<protein>
    <submittedName>
        <fullName evidence="1">Uncharacterized protein</fullName>
    </submittedName>
</protein>
<organism evidence="1 2">
    <name type="scientific">Coemansia aciculifera</name>
    <dbReference type="NCBI Taxonomy" id="417176"/>
    <lineage>
        <taxon>Eukaryota</taxon>
        <taxon>Fungi</taxon>
        <taxon>Fungi incertae sedis</taxon>
        <taxon>Zoopagomycota</taxon>
        <taxon>Kickxellomycotina</taxon>
        <taxon>Kickxellomycetes</taxon>
        <taxon>Kickxellales</taxon>
        <taxon>Kickxellaceae</taxon>
        <taxon>Coemansia</taxon>
    </lineage>
</organism>